<name>A0ABM1DRW9_PRICU</name>
<dbReference type="PANTHER" id="PTHR47237:SF1">
    <property type="entry name" value="SLL0310 PROTEIN"/>
    <property type="match status" value="1"/>
</dbReference>
<evidence type="ECO:0000313" key="4">
    <source>
        <dbReference type="RefSeq" id="XP_014662690.1"/>
    </source>
</evidence>
<dbReference type="PANTHER" id="PTHR47237">
    <property type="entry name" value="SLL0310 PROTEIN"/>
    <property type="match status" value="1"/>
</dbReference>
<evidence type="ECO:0000259" key="1">
    <source>
        <dbReference type="PROSITE" id="PS51186"/>
    </source>
</evidence>
<accession>A0ABM1DRW9</accession>
<dbReference type="Gene3D" id="3.40.630.90">
    <property type="match status" value="1"/>
</dbReference>
<dbReference type="InterPro" id="IPR000182">
    <property type="entry name" value="GNAT_dom"/>
</dbReference>
<dbReference type="PROSITE" id="PS51186">
    <property type="entry name" value="GNAT"/>
    <property type="match status" value="1"/>
</dbReference>
<dbReference type="Pfam" id="PF00583">
    <property type="entry name" value="Acetyltransf_1"/>
    <property type="match status" value="1"/>
</dbReference>
<feature type="domain" description="N-acetyltransferase" evidence="1">
    <location>
        <begin position="4"/>
        <end position="149"/>
    </location>
</feature>
<dbReference type="SUPFAM" id="SSF55729">
    <property type="entry name" value="Acyl-CoA N-acyltransferases (Nat)"/>
    <property type="match status" value="1"/>
</dbReference>
<dbReference type="RefSeq" id="XP_014662689.1">
    <property type="nucleotide sequence ID" value="XM_014807203.1"/>
</dbReference>
<dbReference type="Proteomes" id="UP000695022">
    <property type="component" value="Unplaced"/>
</dbReference>
<dbReference type="Gene3D" id="3.40.630.30">
    <property type="match status" value="1"/>
</dbReference>
<evidence type="ECO:0000313" key="3">
    <source>
        <dbReference type="RefSeq" id="XP_014662689.1"/>
    </source>
</evidence>
<reference evidence="3 4" key="1">
    <citation type="submission" date="2025-05" db="UniProtKB">
        <authorList>
            <consortium name="RefSeq"/>
        </authorList>
    </citation>
    <scope>IDENTIFICATION</scope>
</reference>
<dbReference type="Pfam" id="PF18014">
    <property type="entry name" value="Acetyltransf_18"/>
    <property type="match status" value="1"/>
</dbReference>
<sequence>MQNITITRTAREMLKSLHRLTAAEGWNYGLDNLRAIYDFDPLGSFCAIDDNSDMVGHLIGAHVKPDLVMGGLFIVREDMRGKGIGKALFEERSKYVGDANFGISIGSTRLVKHKELYTARHYAFEIIGYGGKRGPLIKAPEKYKIVPISRVDFGELARYDTKICHGMERSRFLNRWAAGLQSRSLVALDGNTIVGYATLRPADRGYRIAPLYGDTPDAIAALFHAITAKHTEEDDHVFMNVPTTNDGMMQIVSDLGLTSAYSLKRMFTKEILMPPLQKIGSLMTMEVTTC</sequence>
<dbReference type="GeneID" id="106805558"/>
<keyword evidence="2" id="KW-1185">Reference proteome</keyword>
<evidence type="ECO:0000313" key="2">
    <source>
        <dbReference type="Proteomes" id="UP000695022"/>
    </source>
</evidence>
<organism evidence="2 4">
    <name type="scientific">Priapulus caudatus</name>
    <name type="common">Priapulid worm</name>
    <dbReference type="NCBI Taxonomy" id="37621"/>
    <lineage>
        <taxon>Eukaryota</taxon>
        <taxon>Metazoa</taxon>
        <taxon>Ecdysozoa</taxon>
        <taxon>Scalidophora</taxon>
        <taxon>Priapulida</taxon>
        <taxon>Priapulimorpha</taxon>
        <taxon>Priapulimorphida</taxon>
        <taxon>Priapulidae</taxon>
        <taxon>Priapulus</taxon>
    </lineage>
</organism>
<gene>
    <name evidence="3 4" type="primary">LOC106805558</name>
</gene>
<dbReference type="InterPro" id="IPR052729">
    <property type="entry name" value="Acyl/Acetyltrans_Enzymes"/>
</dbReference>
<dbReference type="InterPro" id="IPR041496">
    <property type="entry name" value="YitH/HolE_GNAT"/>
</dbReference>
<proteinExistence type="predicted"/>
<protein>
    <submittedName>
        <fullName evidence="3 4">Uncharacterized protein LOC106805558</fullName>
    </submittedName>
</protein>
<dbReference type="RefSeq" id="XP_014662690.1">
    <property type="nucleotide sequence ID" value="XM_014807204.1"/>
</dbReference>
<dbReference type="InterPro" id="IPR016181">
    <property type="entry name" value="Acyl_CoA_acyltransferase"/>
</dbReference>